<dbReference type="Pfam" id="PF04871">
    <property type="entry name" value="Uso1_p115_C"/>
    <property type="match status" value="1"/>
</dbReference>
<accession>A0A165XHK9</accession>
<evidence type="ECO:0000313" key="4">
    <source>
        <dbReference type="EMBL" id="KZT32202.1"/>
    </source>
</evidence>
<feature type="coiled-coil region" evidence="1">
    <location>
        <begin position="92"/>
        <end position="119"/>
    </location>
</feature>
<feature type="domain" description="Uso1/p115-like vesicle tethering protein C-terminal" evidence="3">
    <location>
        <begin position="86"/>
        <end position="213"/>
    </location>
</feature>
<proteinExistence type="predicted"/>
<name>A0A165XHK9_9AGAM</name>
<dbReference type="Proteomes" id="UP000076798">
    <property type="component" value="Unassembled WGS sequence"/>
</dbReference>
<dbReference type="GO" id="GO:0016192">
    <property type="term" value="P:vesicle-mediated transport"/>
    <property type="evidence" value="ECO:0007669"/>
    <property type="project" value="InterPro"/>
</dbReference>
<dbReference type="EMBL" id="KV428370">
    <property type="protein sequence ID" value="KZT32202.1"/>
    <property type="molecule type" value="Genomic_DNA"/>
</dbReference>
<protein>
    <recommendedName>
        <fullName evidence="3">Uso1/p115-like vesicle tethering protein C-terminal domain-containing protein</fullName>
    </recommendedName>
</protein>
<evidence type="ECO:0000256" key="1">
    <source>
        <dbReference type="SAM" id="Coils"/>
    </source>
</evidence>
<evidence type="ECO:0000259" key="3">
    <source>
        <dbReference type="Pfam" id="PF04871"/>
    </source>
</evidence>
<keyword evidence="1" id="KW-0175">Coiled coil</keyword>
<sequence>MGLSLLSLRSSFFADLRPPFPSSSFAFPLPSSAHEPLLPPFPLRPHSSPCRSLLFVLRPTLSFYAVQRALSRDPDTISHPPGPESSEMNALVESLRDIIEKQNAEIGGLNERLGDVQKRHAEEVRSFFFYSSLPLRSSSSPLFIDTLQTRISTLSSSLSSSTEKQKEMEKEQEDLLVFLEEISGKRKRDKRRLRELGEDVSEDEEEEGEEEEE</sequence>
<evidence type="ECO:0000313" key="5">
    <source>
        <dbReference type="Proteomes" id="UP000076798"/>
    </source>
</evidence>
<reference evidence="4 5" key="1">
    <citation type="journal article" date="2016" name="Mol. Biol. Evol.">
        <title>Comparative Genomics of Early-Diverging Mushroom-Forming Fungi Provides Insights into the Origins of Lignocellulose Decay Capabilities.</title>
        <authorList>
            <person name="Nagy L.G."/>
            <person name="Riley R."/>
            <person name="Tritt A."/>
            <person name="Adam C."/>
            <person name="Daum C."/>
            <person name="Floudas D."/>
            <person name="Sun H."/>
            <person name="Yadav J.S."/>
            <person name="Pangilinan J."/>
            <person name="Larsson K.H."/>
            <person name="Matsuura K."/>
            <person name="Barry K."/>
            <person name="Labutti K."/>
            <person name="Kuo R."/>
            <person name="Ohm R.A."/>
            <person name="Bhattacharya S.S."/>
            <person name="Shirouzu T."/>
            <person name="Yoshinaga Y."/>
            <person name="Martin F.M."/>
            <person name="Grigoriev I.V."/>
            <person name="Hibbett D.S."/>
        </authorList>
    </citation>
    <scope>NUCLEOTIDE SEQUENCE [LARGE SCALE GENOMIC DNA]</scope>
    <source>
        <strain evidence="4 5">HHB10207 ss-3</strain>
    </source>
</reference>
<dbReference type="GO" id="GO:0006886">
    <property type="term" value="P:intracellular protein transport"/>
    <property type="evidence" value="ECO:0007669"/>
    <property type="project" value="InterPro"/>
</dbReference>
<keyword evidence="5" id="KW-1185">Reference proteome</keyword>
<organism evidence="4 5">
    <name type="scientific">Sistotremastrum suecicum HHB10207 ss-3</name>
    <dbReference type="NCBI Taxonomy" id="1314776"/>
    <lineage>
        <taxon>Eukaryota</taxon>
        <taxon>Fungi</taxon>
        <taxon>Dikarya</taxon>
        <taxon>Basidiomycota</taxon>
        <taxon>Agaricomycotina</taxon>
        <taxon>Agaricomycetes</taxon>
        <taxon>Sistotremastrales</taxon>
        <taxon>Sistotremastraceae</taxon>
        <taxon>Sistotremastrum</taxon>
    </lineage>
</organism>
<evidence type="ECO:0000256" key="2">
    <source>
        <dbReference type="SAM" id="MobiDB-lite"/>
    </source>
</evidence>
<dbReference type="AlphaFoldDB" id="A0A165XHK9"/>
<gene>
    <name evidence="4" type="ORF">SISSUDRAFT_1067117</name>
</gene>
<dbReference type="STRING" id="1314776.A0A165XHK9"/>
<feature type="region of interest" description="Disordered" evidence="2">
    <location>
        <begin position="186"/>
        <end position="213"/>
    </location>
</feature>
<feature type="compositionally biased region" description="Acidic residues" evidence="2">
    <location>
        <begin position="198"/>
        <end position="213"/>
    </location>
</feature>
<dbReference type="InterPro" id="IPR006955">
    <property type="entry name" value="Uso1_p115_C"/>
</dbReference>